<keyword evidence="2" id="KW-0067">ATP-binding</keyword>
<dbReference type="InterPro" id="IPR011990">
    <property type="entry name" value="TPR-like_helical_dom_sf"/>
</dbReference>
<keyword evidence="6" id="KW-1185">Reference proteome</keyword>
<sequence>MSLIEREIPESQLDDVLAEAARGQGAVAVLGGPPATGKTALLWRLAERAAAAGAVVLSATGSGEEHGRPYGTLGQLFPDAGTAWRDPARALHAAVTDLAARATVLIIVDDLQHTDEESLRCLRYLTHRITSDRVAVVMAWENRLGQEQSPTLQELVYRPNVRWLHLRPLSQDGVRRLVAERHGPAGAAAKAAAYHALTGGNPLLTAALLRDNTPAAGTARPAEKAQGSVVRKAQRGAEAKEGSGSGAAAGEVVGAGPAYAQAVLVCLHRMGPEVTRIARNVALLDDPVDPHLLARLTGAGGGLVRRTVRHLTEAGLLDGPRFRHPAARQAILEGLHAKDEAELRRRAARLLHDEGAPAGTVARQLLHAGPLKEDWVPPVLEEAARQALHRGDVACAVRCLRIASESCTVETERYSLKAKLAAVHWLVRPATSAPAFTALKAPIMAGKVRPDCALEVAQAMLWYLRFDDAADVIGRVGEPRAGDPGTAVMAGITRLTVETMFPGVGTGPRTAPAADAERPPPMAAPELRALETLSAVLRQSADDQVIAQAEQVLQGSHCNVGSLMAIGPSLLSLIYADRLESAAAWCDRFLADTGTPDGSDGEDGAWQTFLGGFSALVALRTGHLDAAVERAGRVLDRIGRHGWNATTVLALATQAEAYTALGDHAAAAGLFAEPVPVEVFSTTAGLHYLYARGRHHLANEREHAALADFMACGEHMLHWDIDTPSLVPWRTAAAEARLRLGEHDGAADLAAEQLGGFRAELPRARGMTLRCLAAASPPERRPGILESALRPLERSGARYELAQALTDLGAAYHELGDRPRAQAATRRARRLAKSCNARDLYEEAPAPHAPVVRATGGGRVIPIHHSDAYGDLSDSERRVALLAVQGFSNREIAGKLFVTVSTVEQHLTRVYRKMKVRNRAELPTVLRLEDVEAV</sequence>
<dbReference type="Pfam" id="PF13191">
    <property type="entry name" value="AAA_16"/>
    <property type="match status" value="1"/>
</dbReference>
<dbReference type="InterPro" id="IPR027417">
    <property type="entry name" value="P-loop_NTPase"/>
</dbReference>
<feature type="region of interest" description="Disordered" evidence="3">
    <location>
        <begin position="214"/>
        <end position="247"/>
    </location>
</feature>
<evidence type="ECO:0000256" key="3">
    <source>
        <dbReference type="SAM" id="MobiDB-lite"/>
    </source>
</evidence>
<dbReference type="Gene3D" id="1.25.40.10">
    <property type="entry name" value="Tetratricopeptide repeat domain"/>
    <property type="match status" value="1"/>
</dbReference>
<dbReference type="SUPFAM" id="SSF52540">
    <property type="entry name" value="P-loop containing nucleoside triphosphate hydrolases"/>
    <property type="match status" value="1"/>
</dbReference>
<dbReference type="InterPro" id="IPR000792">
    <property type="entry name" value="Tscrpt_reg_LuxR_C"/>
</dbReference>
<gene>
    <name evidence="5" type="ORF">ACFQZM_10965</name>
</gene>
<dbReference type="CDD" id="cd06170">
    <property type="entry name" value="LuxR_C_like"/>
    <property type="match status" value="1"/>
</dbReference>
<dbReference type="InterPro" id="IPR041664">
    <property type="entry name" value="AAA_16"/>
</dbReference>
<evidence type="ECO:0000256" key="1">
    <source>
        <dbReference type="ARBA" id="ARBA00022741"/>
    </source>
</evidence>
<dbReference type="SUPFAM" id="SSF46894">
    <property type="entry name" value="C-terminal effector domain of the bipartite response regulators"/>
    <property type="match status" value="1"/>
</dbReference>
<accession>A0ABW2XFJ8</accession>
<reference evidence="6" key="1">
    <citation type="journal article" date="2019" name="Int. J. Syst. Evol. Microbiol.">
        <title>The Global Catalogue of Microorganisms (GCM) 10K type strain sequencing project: providing services to taxonomists for standard genome sequencing and annotation.</title>
        <authorList>
            <consortium name="The Broad Institute Genomics Platform"/>
            <consortium name="The Broad Institute Genome Sequencing Center for Infectious Disease"/>
            <person name="Wu L."/>
            <person name="Ma J."/>
        </authorList>
    </citation>
    <scope>NUCLEOTIDE SEQUENCE [LARGE SCALE GENOMIC DNA]</scope>
    <source>
        <strain evidence="6">JCM 9371</strain>
    </source>
</reference>
<evidence type="ECO:0000313" key="5">
    <source>
        <dbReference type="EMBL" id="MFD0685021.1"/>
    </source>
</evidence>
<proteinExistence type="predicted"/>
<dbReference type="PROSITE" id="PS50043">
    <property type="entry name" value="HTH_LUXR_2"/>
    <property type="match status" value="1"/>
</dbReference>
<protein>
    <submittedName>
        <fullName evidence="5">LuxR C-terminal-related transcriptional regulator</fullName>
    </submittedName>
</protein>
<organism evidence="5 6">
    <name type="scientific">Actinomadura fibrosa</name>
    <dbReference type="NCBI Taxonomy" id="111802"/>
    <lineage>
        <taxon>Bacteria</taxon>
        <taxon>Bacillati</taxon>
        <taxon>Actinomycetota</taxon>
        <taxon>Actinomycetes</taxon>
        <taxon>Streptosporangiales</taxon>
        <taxon>Thermomonosporaceae</taxon>
        <taxon>Actinomadura</taxon>
    </lineage>
</organism>
<dbReference type="EMBL" id="JBHTGP010000006">
    <property type="protein sequence ID" value="MFD0685021.1"/>
    <property type="molecule type" value="Genomic_DNA"/>
</dbReference>
<evidence type="ECO:0000313" key="6">
    <source>
        <dbReference type="Proteomes" id="UP001597063"/>
    </source>
</evidence>
<dbReference type="PANTHER" id="PTHR16305">
    <property type="entry name" value="TESTICULAR SOLUBLE ADENYLYL CYCLASE"/>
    <property type="match status" value="1"/>
</dbReference>
<dbReference type="InterPro" id="IPR016032">
    <property type="entry name" value="Sig_transdc_resp-reg_C-effctor"/>
</dbReference>
<dbReference type="PROSITE" id="PS00622">
    <property type="entry name" value="HTH_LUXR_1"/>
    <property type="match status" value="1"/>
</dbReference>
<dbReference type="RefSeq" id="WP_165502990.1">
    <property type="nucleotide sequence ID" value="NZ_CAACUY010000084.1"/>
</dbReference>
<comment type="caution">
    <text evidence="5">The sequence shown here is derived from an EMBL/GenBank/DDBJ whole genome shotgun (WGS) entry which is preliminary data.</text>
</comment>
<evidence type="ECO:0000256" key="2">
    <source>
        <dbReference type="ARBA" id="ARBA00022840"/>
    </source>
</evidence>
<keyword evidence="1" id="KW-0547">Nucleotide-binding</keyword>
<feature type="domain" description="HTH luxR-type" evidence="4">
    <location>
        <begin position="865"/>
        <end position="930"/>
    </location>
</feature>
<dbReference type="PANTHER" id="PTHR16305:SF35">
    <property type="entry name" value="TRANSCRIPTIONAL ACTIVATOR DOMAIN"/>
    <property type="match status" value="1"/>
</dbReference>
<evidence type="ECO:0000259" key="4">
    <source>
        <dbReference type="PROSITE" id="PS50043"/>
    </source>
</evidence>
<dbReference type="Proteomes" id="UP001597063">
    <property type="component" value="Unassembled WGS sequence"/>
</dbReference>
<dbReference type="Pfam" id="PF00196">
    <property type="entry name" value="GerE"/>
    <property type="match status" value="1"/>
</dbReference>
<name>A0ABW2XFJ8_9ACTN</name>
<dbReference type="SMART" id="SM00421">
    <property type="entry name" value="HTH_LUXR"/>
    <property type="match status" value="1"/>
</dbReference>
<dbReference type="PRINTS" id="PR00038">
    <property type="entry name" value="HTHLUXR"/>
</dbReference>
<dbReference type="Gene3D" id="1.10.10.10">
    <property type="entry name" value="Winged helix-like DNA-binding domain superfamily/Winged helix DNA-binding domain"/>
    <property type="match status" value="1"/>
</dbReference>
<dbReference type="InterPro" id="IPR036388">
    <property type="entry name" value="WH-like_DNA-bd_sf"/>
</dbReference>